<comment type="caution">
    <text evidence="2">The sequence shown here is derived from an EMBL/GenBank/DDBJ whole genome shotgun (WGS) entry which is preliminary data.</text>
</comment>
<organism evidence="2 3">
    <name type="scientific">Symbiodinium microadriaticum</name>
    <name type="common">Dinoflagellate</name>
    <name type="synonym">Zooxanthella microadriatica</name>
    <dbReference type="NCBI Taxonomy" id="2951"/>
    <lineage>
        <taxon>Eukaryota</taxon>
        <taxon>Sar</taxon>
        <taxon>Alveolata</taxon>
        <taxon>Dinophyceae</taxon>
        <taxon>Suessiales</taxon>
        <taxon>Symbiodiniaceae</taxon>
        <taxon>Symbiodinium</taxon>
    </lineage>
</organism>
<evidence type="ECO:0000313" key="3">
    <source>
        <dbReference type="Proteomes" id="UP000186817"/>
    </source>
</evidence>
<dbReference type="Proteomes" id="UP000186817">
    <property type="component" value="Unassembled WGS sequence"/>
</dbReference>
<feature type="chain" id="PRO_5011960451" description="Endonuclease/exonuclease/phosphatase domain-containing protein" evidence="1">
    <location>
        <begin position="23"/>
        <end position="455"/>
    </location>
</feature>
<dbReference type="SUPFAM" id="SSF56219">
    <property type="entry name" value="DNase I-like"/>
    <property type="match status" value="1"/>
</dbReference>
<dbReference type="OrthoDB" id="443363at2759"/>
<reference evidence="2 3" key="1">
    <citation type="submission" date="2016-02" db="EMBL/GenBank/DDBJ databases">
        <title>Genome analysis of coral dinoflagellate symbionts highlights evolutionary adaptations to a symbiotic lifestyle.</title>
        <authorList>
            <person name="Aranda M."/>
            <person name="Li Y."/>
            <person name="Liew Y.J."/>
            <person name="Baumgarten S."/>
            <person name="Simakov O."/>
            <person name="Wilson M."/>
            <person name="Piel J."/>
            <person name="Ashoor H."/>
            <person name="Bougouffa S."/>
            <person name="Bajic V.B."/>
            <person name="Ryu T."/>
            <person name="Ravasi T."/>
            <person name="Bayer T."/>
            <person name="Micklem G."/>
            <person name="Kim H."/>
            <person name="Bhak J."/>
            <person name="Lajeunesse T.C."/>
            <person name="Voolstra C.R."/>
        </authorList>
    </citation>
    <scope>NUCLEOTIDE SEQUENCE [LARGE SCALE GENOMIC DNA]</scope>
    <source>
        <strain evidence="2 3">CCMP2467</strain>
    </source>
</reference>
<keyword evidence="1" id="KW-0732">Signal</keyword>
<dbReference type="InterPro" id="IPR036691">
    <property type="entry name" value="Endo/exonu/phosph_ase_sf"/>
</dbReference>
<dbReference type="EMBL" id="LSRX01001195">
    <property type="protein sequence ID" value="OLP82408.1"/>
    <property type="molecule type" value="Genomic_DNA"/>
</dbReference>
<proteinExistence type="predicted"/>
<feature type="signal peptide" evidence="1">
    <location>
        <begin position="1"/>
        <end position="22"/>
    </location>
</feature>
<accession>A0A1Q9CHJ7</accession>
<name>A0A1Q9CHJ7_SYMMI</name>
<keyword evidence="3" id="KW-1185">Reference proteome</keyword>
<dbReference type="AlphaFoldDB" id="A0A1Q9CHJ7"/>
<protein>
    <recommendedName>
        <fullName evidence="4">Endonuclease/exonuclease/phosphatase domain-containing protein</fullName>
    </recommendedName>
</protein>
<sequence length="455" mass="50773">MRRTCLCAMLSFGYLLFKATVSSPGGMFRLHSYWSTDADVLHDTCPHMTFRSVRLTRAARRNLQYQRDFDGNVPHFRHLHTTCHLGFHNVRTMRHAITLHSDDTVTSSGHETVVNMKQRMIQFHMYVLALSEVRLPGSGSVDVGDGFLLIYAGSPGDGSLGGVALLLSPSAARSWRQAGSRAKHWDSGRELRISLRCPEGLWHVGSAYGPTEQQDALVKDQFYQDLRAFWHDLPAPLPLCWVPTDSVPATATAAVCFSMLQRLVYYAHDLQHTASWYHARWHTPGLLDLALCRQSDSAFVTDVQALPHAETDSDHRIMLLSLRARPVLGCAPAPAAPPSASVRPRPLAVHKLRDPATRQQFCAHISRSLQADPGGDFDSFAMHMRAAGEQTLGLAESAVSTWRSGHEDELRQFASARQAAFEATVRSPHDAHAAQHLRNIRHHNRAVVRRLKTAW</sequence>
<gene>
    <name evidence="2" type="ORF">AK812_SmicGene36935</name>
</gene>
<evidence type="ECO:0000256" key="1">
    <source>
        <dbReference type="SAM" id="SignalP"/>
    </source>
</evidence>
<evidence type="ECO:0000313" key="2">
    <source>
        <dbReference type="EMBL" id="OLP82408.1"/>
    </source>
</evidence>
<evidence type="ECO:0008006" key="4">
    <source>
        <dbReference type="Google" id="ProtNLM"/>
    </source>
</evidence>